<feature type="transmembrane region" description="Helical" evidence="6">
    <location>
        <begin position="267"/>
        <end position="290"/>
    </location>
</feature>
<evidence type="ECO:0000256" key="1">
    <source>
        <dbReference type="ARBA" id="ARBA00004141"/>
    </source>
</evidence>
<accession>A0A537JDM9</accession>
<dbReference type="InterPro" id="IPR002794">
    <property type="entry name" value="DUF92_TMEM19"/>
</dbReference>
<gene>
    <name evidence="7" type="ORF">E6H04_07370</name>
</gene>
<feature type="transmembrane region" description="Helical" evidence="6">
    <location>
        <begin position="84"/>
        <end position="103"/>
    </location>
</feature>
<evidence type="ECO:0000256" key="6">
    <source>
        <dbReference type="SAM" id="Phobius"/>
    </source>
</evidence>
<evidence type="ECO:0000313" key="7">
    <source>
        <dbReference type="EMBL" id="TMI81196.1"/>
    </source>
</evidence>
<comment type="subcellular location">
    <subcellularLocation>
        <location evidence="1">Membrane</location>
        <topology evidence="1">Multi-pass membrane protein</topology>
    </subcellularLocation>
</comment>
<protein>
    <submittedName>
        <fullName evidence="7">DUF92 domain-containing protein</fullName>
    </submittedName>
</protein>
<keyword evidence="4 6" id="KW-1133">Transmembrane helix</keyword>
<keyword evidence="5 6" id="KW-0472">Membrane</keyword>
<dbReference type="GO" id="GO:0016020">
    <property type="term" value="C:membrane"/>
    <property type="evidence" value="ECO:0007669"/>
    <property type="project" value="UniProtKB-SubCell"/>
</dbReference>
<feature type="transmembrane region" description="Helical" evidence="6">
    <location>
        <begin position="240"/>
        <end position="261"/>
    </location>
</feature>
<comment type="caution">
    <text evidence="7">The sequence shown here is derived from an EMBL/GenBank/DDBJ whole genome shotgun (WGS) entry which is preliminary data.</text>
</comment>
<comment type="similarity">
    <text evidence="2">Belongs to the TMEM19 family.</text>
</comment>
<evidence type="ECO:0000256" key="3">
    <source>
        <dbReference type="ARBA" id="ARBA00022692"/>
    </source>
</evidence>
<dbReference type="AlphaFoldDB" id="A0A537JDM9"/>
<dbReference type="PANTHER" id="PTHR13353:SF5">
    <property type="entry name" value="TRANSMEMBRANE PROTEIN 19"/>
    <property type="match status" value="1"/>
</dbReference>
<evidence type="ECO:0000256" key="5">
    <source>
        <dbReference type="ARBA" id="ARBA00023136"/>
    </source>
</evidence>
<proteinExistence type="inferred from homology"/>
<evidence type="ECO:0000256" key="4">
    <source>
        <dbReference type="ARBA" id="ARBA00022989"/>
    </source>
</evidence>
<evidence type="ECO:0000256" key="2">
    <source>
        <dbReference type="ARBA" id="ARBA00009012"/>
    </source>
</evidence>
<keyword evidence="3 6" id="KW-0812">Transmembrane</keyword>
<dbReference type="PANTHER" id="PTHR13353">
    <property type="entry name" value="TRANSMEMBRANE PROTEIN 19"/>
    <property type="match status" value="1"/>
</dbReference>
<feature type="transmembrane region" description="Helical" evidence="6">
    <location>
        <begin position="115"/>
        <end position="141"/>
    </location>
</feature>
<organism evidence="7 8">
    <name type="scientific">Candidatus Segetimicrobium genomatis</name>
    <dbReference type="NCBI Taxonomy" id="2569760"/>
    <lineage>
        <taxon>Bacteria</taxon>
        <taxon>Bacillati</taxon>
        <taxon>Candidatus Sysuimicrobiota</taxon>
        <taxon>Candidatus Sysuimicrobiia</taxon>
        <taxon>Candidatus Sysuimicrobiales</taxon>
        <taxon>Candidatus Segetimicrobiaceae</taxon>
        <taxon>Candidatus Segetimicrobium</taxon>
    </lineage>
</organism>
<name>A0A537JDM9_9BACT</name>
<sequence length="322" mass="32474">MLVNKSSRPNREEGAPAKRYLLQRRSAAESAKSGGLGSLLRCYEELARDNCISPEGACQYVSGLKGPQIRGETRLPPKTRGVEWGLRLGLGGGISGAAALLAYRLGALTPSGAGAATALGVALFAGGGWSWLALVGVFFATASIMTRWEPRGTAGPHGSLDVAGRRWDQVAANGGIAGVAAVLHGLSGSPLFFEAAAGAIAAATADTWATEAGRWSPTPPRLITTGAPVLHGRSGGVTPLGTAASAGGAILIAGVATALAGRPLHSPMLIAVLAGGFSGALLDSVLGATIEGRFPWVENSMINLLATAWGAGVALAGALVWR</sequence>
<reference evidence="7 8" key="1">
    <citation type="journal article" date="2019" name="Nat. Microbiol.">
        <title>Mediterranean grassland soil C-N compound turnover is dependent on rainfall and depth, and is mediated by genomically divergent microorganisms.</title>
        <authorList>
            <person name="Diamond S."/>
            <person name="Andeer P.F."/>
            <person name="Li Z."/>
            <person name="Crits-Christoph A."/>
            <person name="Burstein D."/>
            <person name="Anantharaman K."/>
            <person name="Lane K.R."/>
            <person name="Thomas B.C."/>
            <person name="Pan C."/>
            <person name="Northen T.R."/>
            <person name="Banfield J.F."/>
        </authorList>
    </citation>
    <scope>NUCLEOTIDE SEQUENCE [LARGE SCALE GENOMIC DNA]</scope>
    <source>
        <strain evidence="7">NP_7</strain>
    </source>
</reference>
<feature type="transmembrane region" description="Helical" evidence="6">
    <location>
        <begin position="302"/>
        <end position="321"/>
    </location>
</feature>
<dbReference type="Proteomes" id="UP000320048">
    <property type="component" value="Unassembled WGS sequence"/>
</dbReference>
<dbReference type="Pfam" id="PF01940">
    <property type="entry name" value="DUF92"/>
    <property type="match status" value="1"/>
</dbReference>
<dbReference type="EMBL" id="VBAO01000180">
    <property type="protein sequence ID" value="TMI81196.1"/>
    <property type="molecule type" value="Genomic_DNA"/>
</dbReference>
<evidence type="ECO:0000313" key="8">
    <source>
        <dbReference type="Proteomes" id="UP000320048"/>
    </source>
</evidence>